<gene>
    <name evidence="1" type="ORF">CF392_05215</name>
</gene>
<proteinExistence type="predicted"/>
<comment type="caution">
    <text evidence="1">The sequence shown here is derived from an EMBL/GenBank/DDBJ whole genome shotgun (WGS) entry which is preliminary data.</text>
</comment>
<dbReference type="RefSeq" id="WP_095610410.1">
    <property type="nucleotide sequence ID" value="NZ_NMPM01000020.1"/>
</dbReference>
<accession>A0A2A2I4L9</accession>
<name>A0A2A2I4L9_9GAMM</name>
<dbReference type="InterPro" id="IPR007357">
    <property type="entry name" value="PhrB-like"/>
</dbReference>
<dbReference type="SUPFAM" id="SSF48173">
    <property type="entry name" value="Cryptochrome/photolyase FAD-binding domain"/>
    <property type="match status" value="1"/>
</dbReference>
<dbReference type="InterPro" id="IPR052551">
    <property type="entry name" value="UV-DNA_repair_photolyase"/>
</dbReference>
<evidence type="ECO:0000313" key="1">
    <source>
        <dbReference type="EMBL" id="PAV26607.1"/>
    </source>
</evidence>
<dbReference type="Gene3D" id="1.10.579.10">
    <property type="entry name" value="DNA Cyclobutane Dipyrimidine Photolyase, subunit A, domain 3"/>
    <property type="match status" value="1"/>
</dbReference>
<dbReference type="Pfam" id="PF04244">
    <property type="entry name" value="DPRP"/>
    <property type="match status" value="1"/>
</dbReference>
<protein>
    <submittedName>
        <fullName evidence="1">Cryptochrome/photolyase family protein</fullName>
    </submittedName>
</protein>
<dbReference type="AlphaFoldDB" id="A0A2A2I4L9"/>
<dbReference type="PANTHER" id="PTHR38657">
    <property type="entry name" value="SLR1343 PROTEIN"/>
    <property type="match status" value="1"/>
</dbReference>
<dbReference type="InterPro" id="IPR014729">
    <property type="entry name" value="Rossmann-like_a/b/a_fold"/>
</dbReference>
<keyword evidence="1" id="KW-0456">Lyase</keyword>
<dbReference type="PANTHER" id="PTHR38657:SF1">
    <property type="entry name" value="SLR1343 PROTEIN"/>
    <property type="match status" value="1"/>
</dbReference>
<dbReference type="Gene3D" id="1.10.10.1710">
    <property type="entry name" value="Deoxyribodipyrimidine photolyase-related"/>
    <property type="match status" value="1"/>
</dbReference>
<dbReference type="InterPro" id="IPR036134">
    <property type="entry name" value="Crypto/Photolyase_FAD-like_sf"/>
</dbReference>
<evidence type="ECO:0000313" key="2">
    <source>
        <dbReference type="Proteomes" id="UP000218332"/>
    </source>
</evidence>
<keyword evidence="2" id="KW-1185">Reference proteome</keyword>
<sequence>MRHLILILGDQLTTGISALADADPAQDRIVMAEVHNEASYTNHHRKKLVLLFSAMRHFAAALEDVGWTVDYQRYHPDNPNQSLEAVLDRTIRENAPERVVVTECGEWRLHEQMMGWADRLNCPVDIREDTRFLASKSEFAAWAKDRKQLRMEFFYREMRRKTGLLMTDDGQPEGDQWNFDADNRRKWKGAPPAPGPFRVTPDALTRDVIDSVNEFFPDHFGTTDDFHFAVTHQDAQGALEHFLDFALPCFGDYQDAMSDDEDWLFHSVLSPYINCGLLDPLAVCQTAVDRYHDGMAPLNAVEGFVRQIIGWREFVRGIYWLHMPAYAEENRLGNTRALPWFYWTGDTDMHCMHRAIDATRRNGYAHHIQRLMVTGNFALLAGVTPAEICDWYLAVYADAYDWVELPNTLGMVMHADGGYLGSKPYAASGKYIQRMSDYCKHCRYDVKQSFGENACPFNALYWHFVDRHRDQFGSNHRMGMIYRNWDRQPTERRDAIIARGEHLLSQLETL</sequence>
<dbReference type="EMBL" id="NMPM01000020">
    <property type="protein sequence ID" value="PAV26607.1"/>
    <property type="molecule type" value="Genomic_DNA"/>
</dbReference>
<dbReference type="Gene3D" id="1.25.40.80">
    <property type="match status" value="1"/>
</dbReference>
<reference evidence="1 2" key="1">
    <citation type="submission" date="2017-07" db="EMBL/GenBank/DDBJ databases">
        <title>Tamlnaduibacter salinus (Mi-7) genome sequencing.</title>
        <authorList>
            <person name="Verma A."/>
            <person name="Krishnamurthi S."/>
        </authorList>
    </citation>
    <scope>NUCLEOTIDE SEQUENCE [LARGE SCALE GENOMIC DNA]</scope>
    <source>
        <strain evidence="1 2">Mi-7</strain>
    </source>
</reference>
<dbReference type="Gene3D" id="3.40.50.620">
    <property type="entry name" value="HUPs"/>
    <property type="match status" value="1"/>
</dbReference>
<dbReference type="GO" id="GO:0016829">
    <property type="term" value="F:lyase activity"/>
    <property type="evidence" value="ECO:0007669"/>
    <property type="project" value="UniProtKB-KW"/>
</dbReference>
<dbReference type="Proteomes" id="UP000218332">
    <property type="component" value="Unassembled WGS sequence"/>
</dbReference>
<organism evidence="1 2">
    <name type="scientific">Tamilnaduibacter salinus</name>
    <dbReference type="NCBI Taxonomy" id="1484056"/>
    <lineage>
        <taxon>Bacteria</taxon>
        <taxon>Pseudomonadati</taxon>
        <taxon>Pseudomonadota</taxon>
        <taxon>Gammaproteobacteria</taxon>
        <taxon>Pseudomonadales</taxon>
        <taxon>Marinobacteraceae</taxon>
        <taxon>Tamilnaduibacter</taxon>
    </lineage>
</organism>